<proteinExistence type="predicted"/>
<accession>A0A2D0Q685</accession>
<dbReference type="RefSeq" id="XP_017312864.1">
    <property type="nucleotide sequence ID" value="XM_017457375.3"/>
</dbReference>
<dbReference type="SUPFAM" id="SSF52540">
    <property type="entry name" value="P-loop containing nucleoside triphosphate hydrolases"/>
    <property type="match status" value="2"/>
</dbReference>
<organism evidence="1 2">
    <name type="scientific">Ictalurus punctatus</name>
    <name type="common">Channel catfish</name>
    <name type="synonym">Silurus punctatus</name>
    <dbReference type="NCBI Taxonomy" id="7998"/>
    <lineage>
        <taxon>Eukaryota</taxon>
        <taxon>Metazoa</taxon>
        <taxon>Chordata</taxon>
        <taxon>Craniata</taxon>
        <taxon>Vertebrata</taxon>
        <taxon>Euteleostomi</taxon>
        <taxon>Actinopterygii</taxon>
        <taxon>Neopterygii</taxon>
        <taxon>Teleostei</taxon>
        <taxon>Ostariophysi</taxon>
        <taxon>Siluriformes</taxon>
        <taxon>Ictaluridae</taxon>
        <taxon>Ictalurus</taxon>
    </lineage>
</organism>
<sequence>MGLWNYIWSLFHSTPEDQTFDKPWRTVNWSDREPMLQKLREFQSNHGVDHLRILVVGPAGAGKSAFITSVNTALQGRNTYLAHSLTGGSSVTGKYTVYKLIKGTEGSFFPFVFGDTVGLEKDSYDAHTKDIINILHGHVPEGYTFDPLSELTAGSNDFNRTPSLNDKVHCLVFVLPADTITQIPDEINIKMKEILKKARELGISVVVIVSKVDEASPLVKENLEMIYRSKKIKESMKECNVNLGVPLNYIFPVKNYHEEINNNAEIDILILMALTNIVNFANDFVEASEKPWRPVNWSDREPMLQTLREFQSNQSVDHLRILVVGPAGAGKSAFITSVNTVLQGRNTYLAHSLTGGSSVTGKYTVYKLNKGTEGSFFPFVFGDTVGLEKDSYDAHTKDIINILQGHVREGYTFDPLRELTAENNDFNRTPSLSDKVHCLVFVLPANTITHIPDEIYNKMKQVLKKGHELGIPVVVIVSKVDEGCPIVKENLKMIYRSKKIKESMKECNVKLGVPLNYIFPVKNYHEEINNNAEIDILILMAVTNIVNFANDFVERIL</sequence>
<keyword evidence="1" id="KW-1185">Reference proteome</keyword>
<name>A0A2D0Q685_ICTPU</name>
<dbReference type="AlphaFoldDB" id="A0A2D0Q685"/>
<dbReference type="GO" id="GO:0006955">
    <property type="term" value="P:immune response"/>
    <property type="evidence" value="ECO:0007669"/>
    <property type="project" value="TreeGrafter"/>
</dbReference>
<dbReference type="CDD" id="cd00882">
    <property type="entry name" value="Ras_like_GTPase"/>
    <property type="match status" value="1"/>
</dbReference>
<dbReference type="OrthoDB" id="25620at2759"/>
<dbReference type="PANTHER" id="PTHR14241">
    <property type="entry name" value="INTERFERON-INDUCED PROTEIN 44"/>
    <property type="match status" value="1"/>
</dbReference>
<evidence type="ECO:0000313" key="2">
    <source>
        <dbReference type="RefSeq" id="XP_017312864.1"/>
    </source>
</evidence>
<dbReference type="KEGG" id="ipu:108258622"/>
<reference evidence="2" key="2">
    <citation type="submission" date="2025-08" db="UniProtKB">
        <authorList>
            <consortium name="RefSeq"/>
        </authorList>
    </citation>
    <scope>IDENTIFICATION</scope>
    <source>
        <tissue evidence="2">Blood</tissue>
    </source>
</reference>
<dbReference type="InterPro" id="IPR027417">
    <property type="entry name" value="P-loop_NTPase"/>
</dbReference>
<protein>
    <submittedName>
        <fullName evidence="2">Uncharacterized protein LOC108258622 isoform X1</fullName>
    </submittedName>
</protein>
<dbReference type="Proteomes" id="UP000221080">
    <property type="component" value="Chromosome 26"/>
</dbReference>
<dbReference type="Gene3D" id="3.40.50.300">
    <property type="entry name" value="P-loop containing nucleotide triphosphate hydrolases"/>
    <property type="match status" value="2"/>
</dbReference>
<dbReference type="STRING" id="7998.ENSIPUP00000009468"/>
<evidence type="ECO:0000313" key="1">
    <source>
        <dbReference type="Proteomes" id="UP000221080"/>
    </source>
</evidence>
<gene>
    <name evidence="2" type="primary">LOC108258622</name>
</gene>
<dbReference type="PANTHER" id="PTHR14241:SF1">
    <property type="entry name" value="INTERFERON-INDUCED PROTEIN 44-RELATED"/>
    <property type="match status" value="1"/>
</dbReference>
<reference evidence="1" key="1">
    <citation type="journal article" date="2016" name="Nat. Commun.">
        <title>The channel catfish genome sequence provides insights into the evolution of scale formation in teleosts.</title>
        <authorList>
            <person name="Liu Z."/>
            <person name="Liu S."/>
            <person name="Yao J."/>
            <person name="Bao L."/>
            <person name="Zhang J."/>
            <person name="Li Y."/>
            <person name="Jiang C."/>
            <person name="Sun L."/>
            <person name="Wang R."/>
            <person name="Zhang Y."/>
            <person name="Zhou T."/>
            <person name="Zeng Q."/>
            <person name="Fu Q."/>
            <person name="Gao S."/>
            <person name="Li N."/>
            <person name="Koren S."/>
            <person name="Jiang Y."/>
            <person name="Zimin A."/>
            <person name="Xu P."/>
            <person name="Phillippy A.M."/>
            <person name="Geng X."/>
            <person name="Song L."/>
            <person name="Sun F."/>
            <person name="Li C."/>
            <person name="Wang X."/>
            <person name="Chen A."/>
            <person name="Jin Y."/>
            <person name="Yuan Z."/>
            <person name="Yang Y."/>
            <person name="Tan S."/>
            <person name="Peatman E."/>
            <person name="Lu J."/>
            <person name="Qin Z."/>
            <person name="Dunham R."/>
            <person name="Li Z."/>
            <person name="Sonstegard T."/>
            <person name="Feng J."/>
            <person name="Danzmann R.G."/>
            <person name="Schroeder S."/>
            <person name="Scheffler B."/>
            <person name="Duke M.V."/>
            <person name="Ballard L."/>
            <person name="Kucuktas H."/>
            <person name="Kaltenboeck L."/>
            <person name="Liu H."/>
            <person name="Armbruster J."/>
            <person name="Xie Y."/>
            <person name="Kirby M.L."/>
            <person name="Tian Y."/>
            <person name="Flanagan M.E."/>
            <person name="Mu W."/>
            <person name="Waldbieser G.C."/>
        </authorList>
    </citation>
    <scope>NUCLEOTIDE SEQUENCE [LARGE SCALE GENOMIC DNA]</scope>
    <source>
        <strain evidence="1">SDA103</strain>
    </source>
</reference>
<dbReference type="GeneID" id="108258622"/>